<accession>A0A2G5TZT7</accession>
<feature type="region of interest" description="Disordered" evidence="6">
    <location>
        <begin position="353"/>
        <end position="390"/>
    </location>
</feature>
<dbReference type="AlphaFoldDB" id="A0A2G5TZT7"/>
<organism evidence="8 9">
    <name type="scientific">Caenorhabditis nigoni</name>
    <dbReference type="NCBI Taxonomy" id="1611254"/>
    <lineage>
        <taxon>Eukaryota</taxon>
        <taxon>Metazoa</taxon>
        <taxon>Ecdysozoa</taxon>
        <taxon>Nematoda</taxon>
        <taxon>Chromadorea</taxon>
        <taxon>Rhabditida</taxon>
        <taxon>Rhabditina</taxon>
        <taxon>Rhabditomorpha</taxon>
        <taxon>Rhabditoidea</taxon>
        <taxon>Rhabditidae</taxon>
        <taxon>Peloderinae</taxon>
        <taxon>Caenorhabditis</taxon>
    </lineage>
</organism>
<gene>
    <name evidence="8" type="primary">Cnig_chr_IV.g13009</name>
    <name evidence="8" type="ORF">B9Z55_013009</name>
</gene>
<dbReference type="InterPro" id="IPR046360">
    <property type="entry name" value="T-box_DNA-bd"/>
</dbReference>
<evidence type="ECO:0000256" key="1">
    <source>
        <dbReference type="ARBA" id="ARBA00023015"/>
    </source>
</evidence>
<comment type="subcellular location">
    <subcellularLocation>
        <location evidence="5">Nucleus</location>
    </subcellularLocation>
</comment>
<keyword evidence="2 5" id="KW-0238">DNA-binding</keyword>
<dbReference type="GO" id="GO:0005634">
    <property type="term" value="C:nucleus"/>
    <property type="evidence" value="ECO:0007669"/>
    <property type="project" value="UniProtKB-SubCell"/>
</dbReference>
<evidence type="ECO:0000256" key="4">
    <source>
        <dbReference type="ARBA" id="ARBA00023242"/>
    </source>
</evidence>
<evidence type="ECO:0000256" key="2">
    <source>
        <dbReference type="ARBA" id="ARBA00023125"/>
    </source>
</evidence>
<evidence type="ECO:0000313" key="9">
    <source>
        <dbReference type="Proteomes" id="UP000230233"/>
    </source>
</evidence>
<dbReference type="GO" id="GO:0003700">
    <property type="term" value="F:DNA-binding transcription factor activity"/>
    <property type="evidence" value="ECO:0007669"/>
    <property type="project" value="InterPro"/>
</dbReference>
<feature type="domain" description="T-box" evidence="7">
    <location>
        <begin position="82"/>
        <end position="210"/>
    </location>
</feature>
<dbReference type="GO" id="GO:0045893">
    <property type="term" value="P:positive regulation of DNA-templated transcription"/>
    <property type="evidence" value="ECO:0007669"/>
    <property type="project" value="InterPro"/>
</dbReference>
<dbReference type="GO" id="GO:0003677">
    <property type="term" value="F:DNA binding"/>
    <property type="evidence" value="ECO:0007669"/>
    <property type="project" value="UniProtKB-UniRule"/>
</dbReference>
<keyword evidence="4 5" id="KW-0539">Nucleus</keyword>
<feature type="compositionally biased region" description="Polar residues" evidence="6">
    <location>
        <begin position="240"/>
        <end position="251"/>
    </location>
</feature>
<evidence type="ECO:0000313" key="8">
    <source>
        <dbReference type="EMBL" id="PIC32807.1"/>
    </source>
</evidence>
<evidence type="ECO:0000256" key="5">
    <source>
        <dbReference type="PROSITE-ProRule" id="PRU00201"/>
    </source>
</evidence>
<keyword evidence="3" id="KW-0804">Transcription</keyword>
<dbReference type="InterPro" id="IPR008967">
    <property type="entry name" value="p53-like_TF_DNA-bd_sf"/>
</dbReference>
<dbReference type="Proteomes" id="UP000230233">
    <property type="component" value="Chromosome IV"/>
</dbReference>
<name>A0A2G5TZT7_9PELO</name>
<evidence type="ECO:0000259" key="7">
    <source>
        <dbReference type="PROSITE" id="PS50252"/>
    </source>
</evidence>
<protein>
    <recommendedName>
        <fullName evidence="7">T-box domain-containing protein</fullName>
    </recommendedName>
</protein>
<evidence type="ECO:0000256" key="6">
    <source>
        <dbReference type="SAM" id="MobiDB-lite"/>
    </source>
</evidence>
<dbReference type="STRING" id="1611254.A0A2G5TZT7"/>
<dbReference type="EMBL" id="PDUG01000004">
    <property type="protein sequence ID" value="PIC32807.1"/>
    <property type="molecule type" value="Genomic_DNA"/>
</dbReference>
<evidence type="ECO:0000256" key="3">
    <source>
        <dbReference type="ARBA" id="ARBA00023163"/>
    </source>
</evidence>
<dbReference type="Gene3D" id="2.60.40.820">
    <property type="entry name" value="Transcription factor, T-box"/>
    <property type="match status" value="1"/>
</dbReference>
<dbReference type="Pfam" id="PF00907">
    <property type="entry name" value="T-box"/>
    <property type="match status" value="1"/>
</dbReference>
<dbReference type="InterPro" id="IPR036960">
    <property type="entry name" value="T-box_sf"/>
</dbReference>
<feature type="region of interest" description="Disordered" evidence="6">
    <location>
        <begin position="216"/>
        <end position="251"/>
    </location>
</feature>
<sequence>MNVFYYSTKNPVKFSILKKVMKSSPQRAIILNLFATDTMNTITVRCTSEEAWREKGKGGITENTANCAEIILDKFPPENLGFEYEVTGLEEDRVYGMELLFDPSEYSNNRFTRRAKESFRRCGAIPIGTKERKITHEKMEQTGCDWMKSTVNFDKVWFRNEHKDCKKPADAKYKVDLVSSRMYQVKLRIRKQGGAEKIVEIDHQYFVACSDEFKSHKKKTNENSNADTDTFEPTDEASQKRTSQGMMPSTSNNYVMPLLDLPKLQAFCALPSTSNPFQQQQMNIDLKSVQSLLGRIPEPLSQQGAGLFLNPPPGPIQQRQPNMMPSTSDNSFSHLFEQQMANGILPHVYPEYPPPVNIEQGQPEIAVEPIEELPINPEPEQESPRHPEQD</sequence>
<proteinExistence type="predicted"/>
<comment type="caution">
    <text evidence="5">Lacks conserved residue(s) required for the propagation of feature annotation.</text>
</comment>
<comment type="caution">
    <text evidence="8">The sequence shown here is derived from an EMBL/GenBank/DDBJ whole genome shotgun (WGS) entry which is preliminary data.</text>
</comment>
<dbReference type="SUPFAM" id="SSF49417">
    <property type="entry name" value="p53-like transcription factors"/>
    <property type="match status" value="1"/>
</dbReference>
<keyword evidence="1" id="KW-0805">Transcription regulation</keyword>
<keyword evidence="9" id="KW-1185">Reference proteome</keyword>
<reference evidence="9" key="1">
    <citation type="submission" date="2017-10" db="EMBL/GenBank/DDBJ databases">
        <title>Rapid genome shrinkage in a self-fertile nematode reveals novel sperm competition proteins.</title>
        <authorList>
            <person name="Yin D."/>
            <person name="Schwarz E.M."/>
            <person name="Thomas C.G."/>
            <person name="Felde R.L."/>
            <person name="Korf I.F."/>
            <person name="Cutter A.D."/>
            <person name="Schartner C.M."/>
            <person name="Ralston E.J."/>
            <person name="Meyer B.J."/>
            <person name="Haag E.S."/>
        </authorList>
    </citation>
    <scope>NUCLEOTIDE SEQUENCE [LARGE SCALE GENOMIC DNA]</scope>
    <source>
        <strain evidence="9">JU1422</strain>
    </source>
</reference>
<dbReference type="PROSITE" id="PS50252">
    <property type="entry name" value="TBOX_3"/>
    <property type="match status" value="1"/>
</dbReference>